<dbReference type="AlphaFoldDB" id="A0AAV6W0U7"/>
<sequence length="68" mass="7668">MSVLNESVAYQLSMCLLSVARVASCSLSESVYEKIFRDEDTTGSKSYLAIASNSRKPFYVEEMDEHFC</sequence>
<keyword evidence="2" id="KW-1185">Reference proteome</keyword>
<evidence type="ECO:0000313" key="2">
    <source>
        <dbReference type="Proteomes" id="UP000827092"/>
    </source>
</evidence>
<comment type="caution">
    <text evidence="1">The sequence shown here is derived from an EMBL/GenBank/DDBJ whole genome shotgun (WGS) entry which is preliminary data.</text>
</comment>
<accession>A0AAV6W0U7</accession>
<evidence type="ECO:0008006" key="3">
    <source>
        <dbReference type="Google" id="ProtNLM"/>
    </source>
</evidence>
<gene>
    <name evidence="1" type="ORF">JTE90_016859</name>
</gene>
<dbReference type="Proteomes" id="UP000827092">
    <property type="component" value="Unassembled WGS sequence"/>
</dbReference>
<evidence type="ECO:0000313" key="1">
    <source>
        <dbReference type="EMBL" id="KAG8201384.1"/>
    </source>
</evidence>
<protein>
    <recommendedName>
        <fullName evidence="3">Secreted protein</fullName>
    </recommendedName>
</protein>
<reference evidence="1 2" key="1">
    <citation type="journal article" date="2022" name="Nat. Ecol. Evol.">
        <title>A masculinizing supergene underlies an exaggerated male reproductive morph in a spider.</title>
        <authorList>
            <person name="Hendrickx F."/>
            <person name="De Corte Z."/>
            <person name="Sonet G."/>
            <person name="Van Belleghem S.M."/>
            <person name="Kostlbacher S."/>
            <person name="Vangestel C."/>
        </authorList>
    </citation>
    <scope>NUCLEOTIDE SEQUENCE [LARGE SCALE GENOMIC DNA]</scope>
    <source>
        <strain evidence="1">W744_W776</strain>
    </source>
</reference>
<proteinExistence type="predicted"/>
<dbReference type="EMBL" id="JAFNEN010000006">
    <property type="protein sequence ID" value="KAG8201384.1"/>
    <property type="molecule type" value="Genomic_DNA"/>
</dbReference>
<organism evidence="1 2">
    <name type="scientific">Oedothorax gibbosus</name>
    <dbReference type="NCBI Taxonomy" id="931172"/>
    <lineage>
        <taxon>Eukaryota</taxon>
        <taxon>Metazoa</taxon>
        <taxon>Ecdysozoa</taxon>
        <taxon>Arthropoda</taxon>
        <taxon>Chelicerata</taxon>
        <taxon>Arachnida</taxon>
        <taxon>Araneae</taxon>
        <taxon>Araneomorphae</taxon>
        <taxon>Entelegynae</taxon>
        <taxon>Araneoidea</taxon>
        <taxon>Linyphiidae</taxon>
        <taxon>Erigoninae</taxon>
        <taxon>Oedothorax</taxon>
    </lineage>
</organism>
<name>A0AAV6W0U7_9ARAC</name>